<dbReference type="FunFam" id="2.40.30.170:FF:000010">
    <property type="entry name" value="Efflux RND transporter periplasmic adaptor subunit"/>
    <property type="match status" value="1"/>
</dbReference>
<dbReference type="OrthoDB" id="9806939at2"/>
<evidence type="ECO:0000256" key="1">
    <source>
        <dbReference type="ARBA" id="ARBA00009477"/>
    </source>
</evidence>
<dbReference type="Gene3D" id="1.10.287.470">
    <property type="entry name" value="Helix hairpin bin"/>
    <property type="match status" value="1"/>
</dbReference>
<sequence>MTKRFIIALILLVIVCGGIVGYNLFRDKMIAQYFANMQPPAATVSTVVVKPISWSPGIEAIGTVSAVRGVDLNVETSGIVKDILFSANQKVEAGDVLVQLDDAIQKADLDATKAQAVLDKTSLERALELQKRRVGSDVNVDSARAAAEASQSRVASLQAALNQKQLKAPFDGTVGISRIDLGQYIAPGTTVVTLQDLETMRVDFTVPEQQFANLKIGQAVRLGTGGEASDELPFTGTIRGIDPKIDPASRLVTVRAEVANPEGKLTPGQFVQVRVELPKEDNVMALPQTALTTSLYGDYVFVVRPAEAAGKPAADAAASEAEKPADAAKPADDASKAAEEQKPHLVLNQVFVKPGRRYAGLVEILEGISAGDEVVTAGQNRLSNGMSVAVDNSIDPSRPANQQAAQK</sequence>
<dbReference type="InterPro" id="IPR006143">
    <property type="entry name" value="RND_pump_MFP"/>
</dbReference>
<accession>A0A1I3YJV5</accession>
<dbReference type="GO" id="GO:0015562">
    <property type="term" value="F:efflux transmembrane transporter activity"/>
    <property type="evidence" value="ECO:0007669"/>
    <property type="project" value="TreeGrafter"/>
</dbReference>
<protein>
    <submittedName>
        <fullName evidence="5">Membrane fusion protein, multidrug efflux system</fullName>
    </submittedName>
</protein>
<dbReference type="InterPro" id="IPR058625">
    <property type="entry name" value="MdtA-like_BSH"/>
</dbReference>
<keyword evidence="6" id="KW-1185">Reference proteome</keyword>
<feature type="compositionally biased region" description="Basic and acidic residues" evidence="2">
    <location>
        <begin position="320"/>
        <end position="340"/>
    </location>
</feature>
<feature type="region of interest" description="Disordered" evidence="2">
    <location>
        <begin position="313"/>
        <end position="340"/>
    </location>
</feature>
<dbReference type="AlphaFoldDB" id="A0A1I3YJV5"/>
<dbReference type="InterPro" id="IPR058792">
    <property type="entry name" value="Beta-barrel_RND_2"/>
</dbReference>
<proteinExistence type="inferred from homology"/>
<feature type="domain" description="Multidrug resistance protein MdtA-like barrel-sandwich hybrid" evidence="3">
    <location>
        <begin position="70"/>
        <end position="190"/>
    </location>
</feature>
<comment type="similarity">
    <text evidence="1">Belongs to the membrane fusion protein (MFP) (TC 8.A.1) family.</text>
</comment>
<dbReference type="EMBL" id="FOSL01000005">
    <property type="protein sequence ID" value="SFK32217.1"/>
    <property type="molecule type" value="Genomic_DNA"/>
</dbReference>
<evidence type="ECO:0000256" key="2">
    <source>
        <dbReference type="SAM" id="MobiDB-lite"/>
    </source>
</evidence>
<dbReference type="SUPFAM" id="SSF111369">
    <property type="entry name" value="HlyD-like secretion proteins"/>
    <property type="match status" value="1"/>
</dbReference>
<dbReference type="Pfam" id="PF25954">
    <property type="entry name" value="Beta-barrel_RND_2"/>
    <property type="match status" value="1"/>
</dbReference>
<evidence type="ECO:0000259" key="4">
    <source>
        <dbReference type="Pfam" id="PF25954"/>
    </source>
</evidence>
<reference evidence="5 6" key="1">
    <citation type="submission" date="2016-10" db="EMBL/GenBank/DDBJ databases">
        <authorList>
            <person name="Varghese N."/>
            <person name="Submissions S."/>
        </authorList>
    </citation>
    <scope>NUCLEOTIDE SEQUENCE [LARGE SCALE GENOMIC DNA]</scope>
    <source>
        <strain evidence="5 6">DSM 21822</strain>
    </source>
</reference>
<dbReference type="Gene3D" id="2.40.420.20">
    <property type="match status" value="1"/>
</dbReference>
<dbReference type="PANTHER" id="PTHR30469:SF11">
    <property type="entry name" value="BLL4320 PROTEIN"/>
    <property type="match status" value="1"/>
</dbReference>
<dbReference type="RefSeq" id="WP_149760046.1">
    <property type="nucleotide sequence ID" value="NZ_BSPE01000056.1"/>
</dbReference>
<dbReference type="Gene3D" id="2.40.30.170">
    <property type="match status" value="1"/>
</dbReference>
<dbReference type="Proteomes" id="UP000323300">
    <property type="component" value="Unassembled WGS sequence"/>
</dbReference>
<evidence type="ECO:0000313" key="5">
    <source>
        <dbReference type="EMBL" id="SFK32217.1"/>
    </source>
</evidence>
<dbReference type="PANTHER" id="PTHR30469">
    <property type="entry name" value="MULTIDRUG RESISTANCE PROTEIN MDTA"/>
    <property type="match status" value="1"/>
</dbReference>
<dbReference type="NCBIfam" id="TIGR01730">
    <property type="entry name" value="RND_mfp"/>
    <property type="match status" value="1"/>
</dbReference>
<organism evidence="5 6">
    <name type="scientific">Neomesorhizobium albiziae</name>
    <dbReference type="NCBI Taxonomy" id="335020"/>
    <lineage>
        <taxon>Bacteria</taxon>
        <taxon>Pseudomonadati</taxon>
        <taxon>Pseudomonadota</taxon>
        <taxon>Alphaproteobacteria</taxon>
        <taxon>Hyphomicrobiales</taxon>
        <taxon>Phyllobacteriaceae</taxon>
        <taxon>Neomesorhizobium</taxon>
    </lineage>
</organism>
<dbReference type="Pfam" id="PF25917">
    <property type="entry name" value="BSH_RND"/>
    <property type="match status" value="1"/>
</dbReference>
<feature type="region of interest" description="Disordered" evidence="2">
    <location>
        <begin position="385"/>
        <end position="407"/>
    </location>
</feature>
<gene>
    <name evidence="5" type="ORF">SAMN04488498_1052</name>
</gene>
<evidence type="ECO:0000313" key="6">
    <source>
        <dbReference type="Proteomes" id="UP000323300"/>
    </source>
</evidence>
<dbReference type="GO" id="GO:1990281">
    <property type="term" value="C:efflux pump complex"/>
    <property type="evidence" value="ECO:0007669"/>
    <property type="project" value="TreeGrafter"/>
</dbReference>
<feature type="domain" description="CusB-like beta-barrel" evidence="4">
    <location>
        <begin position="202"/>
        <end position="276"/>
    </location>
</feature>
<dbReference type="Gene3D" id="2.40.50.100">
    <property type="match status" value="1"/>
</dbReference>
<name>A0A1I3YJV5_9HYPH</name>
<evidence type="ECO:0000259" key="3">
    <source>
        <dbReference type="Pfam" id="PF25917"/>
    </source>
</evidence>